<dbReference type="Proteomes" id="UP001056336">
    <property type="component" value="Chromosome"/>
</dbReference>
<reference evidence="3" key="1">
    <citation type="journal article" date="2018" name="Int. J. Syst. Evol. Microbiol.">
        <title>Jatrophihabitans telluris sp. nov., isolated from sediment soil of lava forest wetlands and the emended description of the genus Jatrophihabitans.</title>
        <authorList>
            <person name="Lee K.C."/>
            <person name="Suh M.K."/>
            <person name="Eom M.K."/>
            <person name="Kim K.K."/>
            <person name="Kim J.S."/>
            <person name="Kim D.S."/>
            <person name="Ko S.H."/>
            <person name="Shin Y.K."/>
            <person name="Lee J.S."/>
        </authorList>
    </citation>
    <scope>NUCLEOTIDE SEQUENCE</scope>
    <source>
        <strain evidence="3">N237</strain>
    </source>
</reference>
<accession>A0ABY4R1V6</accession>
<protein>
    <submittedName>
        <fullName evidence="3">Cysteine hydrolase</fullName>
    </submittedName>
</protein>
<evidence type="ECO:0000259" key="2">
    <source>
        <dbReference type="Pfam" id="PF00857"/>
    </source>
</evidence>
<feature type="domain" description="Isochorismatase-like" evidence="2">
    <location>
        <begin position="4"/>
        <end position="174"/>
    </location>
</feature>
<proteinExistence type="predicted"/>
<dbReference type="RefSeq" id="WP_249773679.1">
    <property type="nucleotide sequence ID" value="NZ_CP097332.1"/>
</dbReference>
<keyword evidence="1 3" id="KW-0378">Hydrolase</keyword>
<name>A0ABY4R1V6_9ACTN</name>
<dbReference type="SUPFAM" id="SSF52499">
    <property type="entry name" value="Isochorismatase-like hydrolases"/>
    <property type="match status" value="1"/>
</dbReference>
<reference evidence="3" key="2">
    <citation type="submission" date="2022-05" db="EMBL/GenBank/DDBJ databases">
        <authorList>
            <person name="Kim J.-S."/>
            <person name="Lee K."/>
            <person name="Suh M."/>
            <person name="Eom M."/>
            <person name="Kim J.-S."/>
            <person name="Kim D.-S."/>
            <person name="Ko S.-H."/>
            <person name="Shin Y."/>
            <person name="Lee J.-S."/>
        </authorList>
    </citation>
    <scope>NUCLEOTIDE SEQUENCE</scope>
    <source>
        <strain evidence="3">N237</strain>
    </source>
</reference>
<evidence type="ECO:0000313" key="3">
    <source>
        <dbReference type="EMBL" id="UQX89783.1"/>
    </source>
</evidence>
<dbReference type="PANTHER" id="PTHR43540:SF6">
    <property type="entry name" value="ISOCHORISMATASE-LIKE DOMAIN-CONTAINING PROTEIN"/>
    <property type="match status" value="1"/>
</dbReference>
<dbReference type="EMBL" id="CP097332">
    <property type="protein sequence ID" value="UQX89783.1"/>
    <property type="molecule type" value="Genomic_DNA"/>
</dbReference>
<dbReference type="GO" id="GO:0016787">
    <property type="term" value="F:hydrolase activity"/>
    <property type="evidence" value="ECO:0007669"/>
    <property type="project" value="UniProtKB-KW"/>
</dbReference>
<dbReference type="CDD" id="cd00431">
    <property type="entry name" value="cysteine_hydrolases"/>
    <property type="match status" value="1"/>
</dbReference>
<dbReference type="InterPro" id="IPR050272">
    <property type="entry name" value="Isochorismatase-like_hydrls"/>
</dbReference>
<dbReference type="InterPro" id="IPR036380">
    <property type="entry name" value="Isochorismatase-like_sf"/>
</dbReference>
<dbReference type="InterPro" id="IPR000868">
    <property type="entry name" value="Isochorismatase-like_dom"/>
</dbReference>
<evidence type="ECO:0000256" key="1">
    <source>
        <dbReference type="ARBA" id="ARBA00022801"/>
    </source>
</evidence>
<evidence type="ECO:0000313" key="4">
    <source>
        <dbReference type="Proteomes" id="UP001056336"/>
    </source>
</evidence>
<keyword evidence="4" id="KW-1185">Reference proteome</keyword>
<organism evidence="3 4">
    <name type="scientific">Jatrophihabitans telluris</name>
    <dbReference type="NCBI Taxonomy" id="2038343"/>
    <lineage>
        <taxon>Bacteria</taxon>
        <taxon>Bacillati</taxon>
        <taxon>Actinomycetota</taxon>
        <taxon>Actinomycetes</taxon>
        <taxon>Jatrophihabitantales</taxon>
        <taxon>Jatrophihabitantaceae</taxon>
        <taxon>Jatrophihabitans</taxon>
    </lineage>
</organism>
<dbReference type="PANTHER" id="PTHR43540">
    <property type="entry name" value="PEROXYUREIDOACRYLATE/UREIDOACRYLATE AMIDOHYDROLASE-RELATED"/>
    <property type="match status" value="1"/>
</dbReference>
<dbReference type="Pfam" id="PF00857">
    <property type="entry name" value="Isochorismatase"/>
    <property type="match status" value="1"/>
</dbReference>
<gene>
    <name evidence="3" type="ORF">M6D93_07215</name>
</gene>
<dbReference type="Gene3D" id="3.40.50.850">
    <property type="entry name" value="Isochorismatase-like"/>
    <property type="match status" value="1"/>
</dbReference>
<sequence>MSRALLVIDMQQVFADPASPWSTPGFAAVLPRVRELTDAFAGRTVYTRFVAPAEPWGSWVPYYRQWSFALRPPDAQLWTIVPELAVGSAPVLDAPTFGKWGPQLQRLLGGAADIVVAGVSTDCCVLSTVLAAADAGAHLMVAADACAGMSENDHRRAVEAMALYAPLVEIVTTAEVLGG</sequence>